<dbReference type="Pfam" id="PF02325">
    <property type="entry name" value="CCB3_YggT"/>
    <property type="match status" value="2"/>
</dbReference>
<sequence length="190" mass="21027">MLLINIVRLLLETAASLLTFCLLLRALMQWVRIHPSNPLSPFIFSMTDWLVKPLRKGIPGYGGLDWASIFGAFLVGFLLQVLTVLLSIAFSGMSGPGLVALVTLTIPLAIFWLVRNIAYLLMGIVLIQVLLSWVNPFSPIASILSELSNPFLQPLRRILPQVGNVDLSPLVFFLLLQIVMMVLQSLMPGM</sequence>
<dbReference type="PANTHER" id="PTHR33219">
    <property type="entry name" value="YLMG HOMOLOG PROTEIN 2, CHLOROPLASTIC"/>
    <property type="match status" value="1"/>
</dbReference>
<evidence type="ECO:0000313" key="4">
    <source>
        <dbReference type="Proteomes" id="UP001156664"/>
    </source>
</evidence>
<feature type="transmembrane region" description="Helical" evidence="2">
    <location>
        <begin position="120"/>
        <end position="144"/>
    </location>
</feature>
<gene>
    <name evidence="3" type="ORF">GCM10007875_11990</name>
</gene>
<protein>
    <submittedName>
        <fullName evidence="3">YggT family protein</fullName>
    </submittedName>
</protein>
<feature type="transmembrane region" description="Helical" evidence="2">
    <location>
        <begin position="165"/>
        <end position="187"/>
    </location>
</feature>
<keyword evidence="2" id="KW-0472">Membrane</keyword>
<evidence type="ECO:0000313" key="3">
    <source>
        <dbReference type="EMBL" id="GLR26111.1"/>
    </source>
</evidence>
<keyword evidence="2" id="KW-0812">Transmembrane</keyword>
<keyword evidence="2" id="KW-1133">Transmembrane helix</keyword>
<feature type="transmembrane region" description="Helical" evidence="2">
    <location>
        <begin position="97"/>
        <end position="114"/>
    </location>
</feature>
<comment type="similarity">
    <text evidence="1">Belongs to the YggT family.</text>
</comment>
<evidence type="ECO:0000256" key="2">
    <source>
        <dbReference type="SAM" id="Phobius"/>
    </source>
</evidence>
<feature type="transmembrane region" description="Helical" evidence="2">
    <location>
        <begin position="66"/>
        <end position="90"/>
    </location>
</feature>
<dbReference type="Proteomes" id="UP001156664">
    <property type="component" value="Unassembled WGS sequence"/>
</dbReference>
<name>A0ABQ5YS52_9BURK</name>
<proteinExistence type="inferred from homology"/>
<accession>A0ABQ5YS52</accession>
<organism evidence="3 4">
    <name type="scientific">Limnobacter litoralis</name>
    <dbReference type="NCBI Taxonomy" id="481366"/>
    <lineage>
        <taxon>Bacteria</taxon>
        <taxon>Pseudomonadati</taxon>
        <taxon>Pseudomonadota</taxon>
        <taxon>Betaproteobacteria</taxon>
        <taxon>Burkholderiales</taxon>
        <taxon>Burkholderiaceae</taxon>
        <taxon>Limnobacter</taxon>
    </lineage>
</organism>
<comment type="caution">
    <text evidence="3">The sequence shown here is derived from an EMBL/GenBank/DDBJ whole genome shotgun (WGS) entry which is preliminary data.</text>
</comment>
<keyword evidence="4" id="KW-1185">Reference proteome</keyword>
<dbReference type="RefSeq" id="WP_284280589.1">
    <property type="nucleotide sequence ID" value="NZ_BSOJ01000012.1"/>
</dbReference>
<evidence type="ECO:0000256" key="1">
    <source>
        <dbReference type="ARBA" id="ARBA00010894"/>
    </source>
</evidence>
<reference evidence="4" key="1">
    <citation type="journal article" date="2019" name="Int. J. Syst. Evol. Microbiol.">
        <title>The Global Catalogue of Microorganisms (GCM) 10K type strain sequencing project: providing services to taxonomists for standard genome sequencing and annotation.</title>
        <authorList>
            <consortium name="The Broad Institute Genomics Platform"/>
            <consortium name="The Broad Institute Genome Sequencing Center for Infectious Disease"/>
            <person name="Wu L."/>
            <person name="Ma J."/>
        </authorList>
    </citation>
    <scope>NUCLEOTIDE SEQUENCE [LARGE SCALE GENOMIC DNA]</scope>
    <source>
        <strain evidence="4">NBRC 105857</strain>
    </source>
</reference>
<dbReference type="PANTHER" id="PTHR33219:SF14">
    <property type="entry name" value="PROTEIN COFACTOR ASSEMBLY OF COMPLEX C SUBUNIT B CCB3, CHLOROPLASTIC-RELATED"/>
    <property type="match status" value="1"/>
</dbReference>
<dbReference type="EMBL" id="BSOJ01000012">
    <property type="protein sequence ID" value="GLR26111.1"/>
    <property type="molecule type" value="Genomic_DNA"/>
</dbReference>
<dbReference type="InterPro" id="IPR003425">
    <property type="entry name" value="CCB3/YggT"/>
</dbReference>